<feature type="compositionally biased region" description="Polar residues" evidence="1">
    <location>
        <begin position="137"/>
        <end position="157"/>
    </location>
</feature>
<proteinExistence type="predicted"/>
<evidence type="ECO:0000256" key="1">
    <source>
        <dbReference type="SAM" id="MobiDB-lite"/>
    </source>
</evidence>
<sequence>MDTVEDYPNHPLTTTRMIAWDSPSTWSVSSSSPQHSSTTSTSQPLTVNNLSAYVDAQSSAFADSKSDIMTRYYTSMKNNHHEAMRLSPKSVSSVKSSAAATQTKNIAIDAHPLPFPYHNDCTFLPTVETGRTRFDSESTQSLYDSQPSSPTLSAFSQSKRHLYSASRGGVPSPSLTSTRYIPGYQRYRRGSSTSHYSTVTTATGTTSATASNYAPKSDNYSTTQRRRSSFRATKRQLNTLINNNRYIPSGAQRRLSMLLAKKEEITEVNKHHQPSDQQSSHLTNVPRRTIYSQHGHTSSPSLSTDALYSYYQTSATLSQEQQLQHQQDHHRLVSPSYMETTTNMATSLSTTPSSVSSSSPPQSPVTTYSYTTNSDAPTVISSSTFPHESSIWQNQLVYMSSPSDQYQRRHNKPTPSLPSSHRKYGFFVRFARKLWPFRHV</sequence>
<feature type="compositionally biased region" description="Polar residues" evidence="1">
    <location>
        <begin position="212"/>
        <end position="223"/>
    </location>
</feature>
<dbReference type="Proteomes" id="UP000193560">
    <property type="component" value="Unassembled WGS sequence"/>
</dbReference>
<evidence type="ECO:0000313" key="2">
    <source>
        <dbReference type="EMBL" id="ORZ20690.1"/>
    </source>
</evidence>
<gene>
    <name evidence="2" type="ORF">BCR42DRAFT_409297</name>
</gene>
<accession>A0A1X2IQY1</accession>
<feature type="region of interest" description="Disordered" evidence="1">
    <location>
        <begin position="135"/>
        <end position="177"/>
    </location>
</feature>
<reference evidence="2 3" key="1">
    <citation type="submission" date="2016-07" db="EMBL/GenBank/DDBJ databases">
        <title>Pervasive Adenine N6-methylation of Active Genes in Fungi.</title>
        <authorList>
            <consortium name="DOE Joint Genome Institute"/>
            <person name="Mondo S.J."/>
            <person name="Dannebaum R.O."/>
            <person name="Kuo R.C."/>
            <person name="Labutti K."/>
            <person name="Haridas S."/>
            <person name="Kuo A."/>
            <person name="Salamov A."/>
            <person name="Ahrendt S.R."/>
            <person name="Lipzen A."/>
            <person name="Sullivan W."/>
            <person name="Andreopoulos W.B."/>
            <person name="Clum A."/>
            <person name="Lindquist E."/>
            <person name="Daum C."/>
            <person name="Ramamoorthy G.K."/>
            <person name="Gryganskyi A."/>
            <person name="Culley D."/>
            <person name="Magnuson J.K."/>
            <person name="James T.Y."/>
            <person name="O'Malley M.A."/>
            <person name="Stajich J.E."/>
            <person name="Spatafora J.W."/>
            <person name="Visel A."/>
            <person name="Grigoriev I.V."/>
        </authorList>
    </citation>
    <scope>NUCLEOTIDE SEQUENCE [LARGE SCALE GENOMIC DNA]</scope>
    <source>
        <strain evidence="2 3">NRRL 1336</strain>
    </source>
</reference>
<dbReference type="AlphaFoldDB" id="A0A1X2IQY1"/>
<evidence type="ECO:0000313" key="3">
    <source>
        <dbReference type="Proteomes" id="UP000193560"/>
    </source>
</evidence>
<name>A0A1X2IQY1_9FUNG</name>
<dbReference type="EMBL" id="MCGE01000006">
    <property type="protein sequence ID" value="ORZ20690.1"/>
    <property type="molecule type" value="Genomic_DNA"/>
</dbReference>
<feature type="region of interest" description="Disordered" evidence="1">
    <location>
        <begin position="344"/>
        <end position="370"/>
    </location>
</feature>
<organism evidence="2 3">
    <name type="scientific">Absidia repens</name>
    <dbReference type="NCBI Taxonomy" id="90262"/>
    <lineage>
        <taxon>Eukaryota</taxon>
        <taxon>Fungi</taxon>
        <taxon>Fungi incertae sedis</taxon>
        <taxon>Mucoromycota</taxon>
        <taxon>Mucoromycotina</taxon>
        <taxon>Mucoromycetes</taxon>
        <taxon>Mucorales</taxon>
        <taxon>Cunninghamellaceae</taxon>
        <taxon>Absidia</taxon>
    </lineage>
</organism>
<dbReference type="OrthoDB" id="2290849at2759"/>
<comment type="caution">
    <text evidence="2">The sequence shown here is derived from an EMBL/GenBank/DDBJ whole genome shotgun (WGS) entry which is preliminary data.</text>
</comment>
<protein>
    <submittedName>
        <fullName evidence="2">Uncharacterized protein</fullName>
    </submittedName>
</protein>
<feature type="region of interest" description="Disordered" evidence="1">
    <location>
        <begin position="207"/>
        <end position="232"/>
    </location>
</feature>
<keyword evidence="3" id="KW-1185">Reference proteome</keyword>